<evidence type="ECO:0000256" key="2">
    <source>
        <dbReference type="ARBA" id="ARBA00022490"/>
    </source>
</evidence>
<keyword evidence="19" id="KW-1185">Reference proteome</keyword>
<keyword evidence="13" id="KW-0234">DNA repair</keyword>
<dbReference type="InterPro" id="IPR041102">
    <property type="entry name" value="UvrA_inter"/>
</dbReference>
<dbReference type="NCBIfam" id="TIGR00630">
    <property type="entry name" value="uvra"/>
    <property type="match status" value="1"/>
</dbReference>
<keyword evidence="6" id="KW-0227">DNA damage</keyword>
<organism evidence="18 19">
    <name type="scientific">Ohtaekwangia kribbensis</name>
    <dbReference type="NCBI Taxonomy" id="688913"/>
    <lineage>
        <taxon>Bacteria</taxon>
        <taxon>Pseudomonadati</taxon>
        <taxon>Bacteroidota</taxon>
        <taxon>Cytophagia</taxon>
        <taxon>Cytophagales</taxon>
        <taxon>Fulvivirgaceae</taxon>
        <taxon>Ohtaekwangia</taxon>
    </lineage>
</organism>
<protein>
    <recommendedName>
        <fullName evidence="15">UvrABC system protein A</fullName>
    </recommendedName>
    <alternativeName>
        <fullName evidence="16">Excinuclease ABC subunit A</fullName>
    </alternativeName>
</protein>
<keyword evidence="5" id="KW-0547">Nucleotide-binding</keyword>
<keyword evidence="8" id="KW-0863">Zinc-finger</keyword>
<comment type="subcellular location">
    <subcellularLocation>
        <location evidence="1">Cytoplasm</location>
    </subcellularLocation>
</comment>
<evidence type="ECO:0000256" key="1">
    <source>
        <dbReference type="ARBA" id="ARBA00004496"/>
    </source>
</evidence>
<dbReference type="InterPro" id="IPR017871">
    <property type="entry name" value="ABC_transporter-like_CS"/>
</dbReference>
<keyword evidence="2" id="KW-0963">Cytoplasm</keyword>
<dbReference type="Proteomes" id="UP001597112">
    <property type="component" value="Unassembled WGS sequence"/>
</dbReference>
<dbReference type="InterPro" id="IPR003439">
    <property type="entry name" value="ABC_transporter-like_ATP-bd"/>
</dbReference>
<keyword evidence="12" id="KW-0238">DNA-binding</keyword>
<dbReference type="PROSITE" id="PS00211">
    <property type="entry name" value="ABC_TRANSPORTER_1"/>
    <property type="match status" value="1"/>
</dbReference>
<evidence type="ECO:0000256" key="9">
    <source>
        <dbReference type="ARBA" id="ARBA00022833"/>
    </source>
</evidence>
<evidence type="ECO:0000256" key="16">
    <source>
        <dbReference type="ARBA" id="ARBA00042156"/>
    </source>
</evidence>
<dbReference type="Pfam" id="PF17760">
    <property type="entry name" value="UvrA_inter"/>
    <property type="match status" value="1"/>
</dbReference>
<accession>A0ABW3K9P8</accession>
<evidence type="ECO:0000256" key="10">
    <source>
        <dbReference type="ARBA" id="ARBA00022840"/>
    </source>
</evidence>
<keyword evidence="4" id="KW-0677">Repeat</keyword>
<evidence type="ECO:0000256" key="15">
    <source>
        <dbReference type="ARBA" id="ARBA00039316"/>
    </source>
</evidence>
<dbReference type="Pfam" id="PF17755">
    <property type="entry name" value="UvrA_DNA-bind"/>
    <property type="match status" value="1"/>
</dbReference>
<proteinExistence type="inferred from homology"/>
<keyword evidence="9" id="KW-0862">Zinc</keyword>
<evidence type="ECO:0000256" key="13">
    <source>
        <dbReference type="ARBA" id="ARBA00023204"/>
    </source>
</evidence>
<evidence type="ECO:0000256" key="3">
    <source>
        <dbReference type="ARBA" id="ARBA00022723"/>
    </source>
</evidence>
<dbReference type="Gene3D" id="3.40.50.300">
    <property type="entry name" value="P-loop containing nucleotide triphosphate hydrolases"/>
    <property type="match status" value="3"/>
</dbReference>
<feature type="domain" description="ABC transporter" evidence="17">
    <location>
        <begin position="610"/>
        <end position="942"/>
    </location>
</feature>
<dbReference type="InterPro" id="IPR041552">
    <property type="entry name" value="UvrA_DNA-bd"/>
</dbReference>
<evidence type="ECO:0000256" key="14">
    <source>
        <dbReference type="ARBA" id="ARBA00038000"/>
    </source>
</evidence>
<dbReference type="Gene3D" id="3.30.190.20">
    <property type="match status" value="1"/>
</dbReference>
<evidence type="ECO:0000256" key="7">
    <source>
        <dbReference type="ARBA" id="ARBA00022769"/>
    </source>
</evidence>
<keyword evidence="11" id="KW-0267">Excision nuclease</keyword>
<dbReference type="EMBL" id="JBHTKA010000008">
    <property type="protein sequence ID" value="MFD1002429.1"/>
    <property type="molecule type" value="Genomic_DNA"/>
</dbReference>
<name>A0ABW3K9P8_9BACT</name>
<dbReference type="PROSITE" id="PS50893">
    <property type="entry name" value="ABC_TRANSPORTER_2"/>
    <property type="match status" value="2"/>
</dbReference>
<keyword evidence="10" id="KW-0067">ATP-binding</keyword>
<dbReference type="SUPFAM" id="SSF52540">
    <property type="entry name" value="P-loop containing nucleoside triphosphate hydrolases"/>
    <property type="match status" value="2"/>
</dbReference>
<keyword evidence="3" id="KW-0479">Metal-binding</keyword>
<dbReference type="RefSeq" id="WP_377583520.1">
    <property type="nucleotide sequence ID" value="NZ_JBHTKA010000008.1"/>
</dbReference>
<dbReference type="InterPro" id="IPR004602">
    <property type="entry name" value="UvrA"/>
</dbReference>
<feature type="domain" description="ABC transporter" evidence="17">
    <location>
        <begin position="263"/>
        <end position="598"/>
    </location>
</feature>
<dbReference type="PANTHER" id="PTHR43152">
    <property type="entry name" value="UVRABC SYSTEM PROTEIN A"/>
    <property type="match status" value="1"/>
</dbReference>
<evidence type="ECO:0000313" key="18">
    <source>
        <dbReference type="EMBL" id="MFD1002429.1"/>
    </source>
</evidence>
<keyword evidence="7" id="KW-0228">DNA excision</keyword>
<evidence type="ECO:0000259" key="17">
    <source>
        <dbReference type="PROSITE" id="PS50893"/>
    </source>
</evidence>
<evidence type="ECO:0000256" key="6">
    <source>
        <dbReference type="ARBA" id="ARBA00022763"/>
    </source>
</evidence>
<gene>
    <name evidence="18" type="primary">uvrA</name>
    <name evidence="18" type="ORF">ACFQ21_24105</name>
</gene>
<evidence type="ECO:0000256" key="11">
    <source>
        <dbReference type="ARBA" id="ARBA00022881"/>
    </source>
</evidence>
<comment type="similarity">
    <text evidence="14">Belongs to the ABC transporter superfamily. UvrA family.</text>
</comment>
<evidence type="ECO:0000256" key="8">
    <source>
        <dbReference type="ARBA" id="ARBA00022771"/>
    </source>
</evidence>
<dbReference type="PANTHER" id="PTHR43152:SF3">
    <property type="entry name" value="UVRABC SYSTEM PROTEIN A"/>
    <property type="match status" value="1"/>
</dbReference>
<sequence>MSQALTIKDTYLDELNPKEYIIIKRARVNNLKNLSVAIPRNKLVVITGLSGSGKSSLAFDTLFAEGQRMYVESLSSYARQFLGRMEKPEVDYIKGVSPAIAIEQKVNTRNPRSTVGTTTEIYDYLKLLFARIGKTYSPVSGKEVKRDTVTSVVDAINKLPAGTRIMIASPLHIKKGRKLADELNLLLSKGFARILVNGEVKFIEELIGTEAEGAKKKKAIKVEGDIEVLIDRASVNPEDEDTTFRIGDSVQTSFFEGEGDCIVYAEGESKLHFSDRFELDGMTFTEPSVNFFSFNNPYGACQTCEGFGKILGIDEDLVIPDKSLSVYEGAVAPWRSETMGEWAKPLLKNGIKFDFPIHRPYNELSPKQQELLWAGNEYFDGINGFFKYLESKTHKIQYRVMLSRYRGRTNCPDCKGTRLRKDAQYVKIADTSITDLVLLPIEESLVFFEKLKLPAHDQKVSERILTEIRSRLEYLTKVGLGYLTLNRITSTLSGGEYQRIKLATSLGSALVGSMYILDEPSIGLHPKDTDRMVSVLKTLRDLGNTVIVVEHEEEIMRAADQIIDIGPDAGSHGGELVFQGSLKDVNGKVKSHTTDYLSGREEIAIPLLRRKWKDSITVHGARENNLKNLTVKFPMGVLTVITGVSGSGKSTLIKKILYPAVGRLNGSVAEAPGKYDKLEGDFQKVTQVEFVDQNPIGKSSRSNPISYVKAYDAIRNLYADQPLSKQRGYKPSHFSFNVEGGRCETCEGEGEIRVEMQFMADIFLKCESCHGKRFKQEILEVEYNGKNIADILDMTVEDGLNFFRDKKAVYDKILPLNDVGLGYVKLGQSSNSLSGGEAQRVKLASFLGKNSTEGHILFIFDEPTTGLHFHDISKLLKAINALVDQGHSVIVIEHNLEVIKCADWIIDLGPEGGEKKGGTLMFEGTPEEMVKKGKGFTAEFLKNKLASQQK</sequence>
<dbReference type="Gene3D" id="1.20.1580.10">
    <property type="entry name" value="ABC transporter ATPase like domain"/>
    <property type="match status" value="4"/>
</dbReference>
<dbReference type="InterPro" id="IPR027417">
    <property type="entry name" value="P-loop_NTPase"/>
</dbReference>
<reference evidence="19" key="1">
    <citation type="journal article" date="2019" name="Int. J. Syst. Evol. Microbiol.">
        <title>The Global Catalogue of Microorganisms (GCM) 10K type strain sequencing project: providing services to taxonomists for standard genome sequencing and annotation.</title>
        <authorList>
            <consortium name="The Broad Institute Genomics Platform"/>
            <consortium name="The Broad Institute Genome Sequencing Center for Infectious Disease"/>
            <person name="Wu L."/>
            <person name="Ma J."/>
        </authorList>
    </citation>
    <scope>NUCLEOTIDE SEQUENCE [LARGE SCALE GENOMIC DNA]</scope>
    <source>
        <strain evidence="19">CCUG 58938</strain>
    </source>
</reference>
<evidence type="ECO:0000256" key="12">
    <source>
        <dbReference type="ARBA" id="ARBA00023125"/>
    </source>
</evidence>
<evidence type="ECO:0000313" key="19">
    <source>
        <dbReference type="Proteomes" id="UP001597112"/>
    </source>
</evidence>
<evidence type="ECO:0000256" key="5">
    <source>
        <dbReference type="ARBA" id="ARBA00022741"/>
    </source>
</evidence>
<dbReference type="Gene3D" id="1.10.8.280">
    <property type="entry name" value="ABC transporter ATPase domain-like"/>
    <property type="match status" value="2"/>
</dbReference>
<comment type="caution">
    <text evidence="18">The sequence shown here is derived from an EMBL/GenBank/DDBJ whole genome shotgun (WGS) entry which is preliminary data.</text>
</comment>
<evidence type="ECO:0000256" key="4">
    <source>
        <dbReference type="ARBA" id="ARBA00022737"/>
    </source>
</evidence>